<feature type="compositionally biased region" description="Pro residues" evidence="19">
    <location>
        <begin position="1196"/>
        <end position="1206"/>
    </location>
</feature>
<accession>W9Y6J7</accession>
<dbReference type="GO" id="GO:0016787">
    <property type="term" value="F:hydrolase activity"/>
    <property type="evidence" value="ECO:0007669"/>
    <property type="project" value="UniProtKB-KW"/>
</dbReference>
<evidence type="ECO:0000256" key="17">
    <source>
        <dbReference type="PROSITE-ProRule" id="PRU00192"/>
    </source>
</evidence>
<evidence type="ECO:0000256" key="4">
    <source>
        <dbReference type="ARBA" id="ARBA00022443"/>
    </source>
</evidence>
<dbReference type="PRINTS" id="PR00193">
    <property type="entry name" value="MYOSINHEAVY"/>
</dbReference>
<dbReference type="InterPro" id="IPR001452">
    <property type="entry name" value="SH3_domain"/>
</dbReference>
<dbReference type="FunFam" id="1.20.120.720:FF:000015">
    <property type="entry name" value="Myosin I"/>
    <property type="match status" value="1"/>
</dbReference>
<dbReference type="STRING" id="1182541.W9Y6J7"/>
<evidence type="ECO:0000259" key="22">
    <source>
        <dbReference type="PROSITE" id="PS51757"/>
    </source>
</evidence>
<dbReference type="GO" id="GO:0051015">
    <property type="term" value="F:actin filament binding"/>
    <property type="evidence" value="ECO:0007669"/>
    <property type="project" value="TreeGrafter"/>
</dbReference>
<dbReference type="HOGENOM" id="CLU_000192_7_6_1"/>
<dbReference type="SMART" id="SM00242">
    <property type="entry name" value="MYSc"/>
    <property type="match status" value="1"/>
</dbReference>
<comment type="caution">
    <text evidence="23">The sequence shown here is derived from an EMBL/GenBank/DDBJ whole genome shotgun (WGS) entry which is preliminary data.</text>
</comment>
<keyword evidence="14" id="KW-0206">Cytoskeleton</keyword>
<evidence type="ECO:0000256" key="5">
    <source>
        <dbReference type="ARBA" id="ARBA00022490"/>
    </source>
</evidence>
<organism evidence="23 24">
    <name type="scientific">Capronia coronata CBS 617.96</name>
    <dbReference type="NCBI Taxonomy" id="1182541"/>
    <lineage>
        <taxon>Eukaryota</taxon>
        <taxon>Fungi</taxon>
        <taxon>Dikarya</taxon>
        <taxon>Ascomycota</taxon>
        <taxon>Pezizomycotina</taxon>
        <taxon>Eurotiomycetes</taxon>
        <taxon>Chaetothyriomycetidae</taxon>
        <taxon>Chaetothyriales</taxon>
        <taxon>Herpotrichiellaceae</taxon>
        <taxon>Capronia</taxon>
    </lineage>
</organism>
<feature type="compositionally biased region" description="Basic and acidic residues" evidence="19">
    <location>
        <begin position="1"/>
        <end position="11"/>
    </location>
</feature>
<dbReference type="InterPro" id="IPR036028">
    <property type="entry name" value="SH3-like_dom_sf"/>
</dbReference>
<gene>
    <name evidence="23" type="ORF">A1O1_05387</name>
</gene>
<dbReference type="InterPro" id="IPR054489">
    <property type="entry name" value="Myo1_CA"/>
</dbReference>
<evidence type="ECO:0000259" key="20">
    <source>
        <dbReference type="PROSITE" id="PS50002"/>
    </source>
</evidence>
<evidence type="ECO:0000256" key="2">
    <source>
        <dbReference type="ARBA" id="ARBA00008314"/>
    </source>
</evidence>
<dbReference type="FunFam" id="1.20.5.4820:FF:000004">
    <property type="entry name" value="Myosin IE"/>
    <property type="match status" value="1"/>
</dbReference>
<feature type="domain" description="TH1" evidence="22">
    <location>
        <begin position="786"/>
        <end position="976"/>
    </location>
</feature>
<keyword evidence="24" id="KW-1185">Reference proteome</keyword>
<dbReference type="eggNOG" id="KOG0162">
    <property type="taxonomic scope" value="Eukaryota"/>
</dbReference>
<dbReference type="GO" id="GO:0005524">
    <property type="term" value="F:ATP binding"/>
    <property type="evidence" value="ECO:0007669"/>
    <property type="project" value="UniProtKB-UniRule"/>
</dbReference>
<evidence type="ECO:0000256" key="7">
    <source>
        <dbReference type="ARBA" id="ARBA00022737"/>
    </source>
</evidence>
<dbReference type="GeneID" id="19160262"/>
<dbReference type="EMBL" id="AMWN01000004">
    <property type="protein sequence ID" value="EXJ88457.1"/>
    <property type="molecule type" value="Genomic_DNA"/>
</dbReference>
<dbReference type="FunFam" id="1.20.58.530:FF:000007">
    <property type="entry name" value="Myosin IE"/>
    <property type="match status" value="1"/>
</dbReference>
<dbReference type="PROSITE" id="PS50002">
    <property type="entry name" value="SH3"/>
    <property type="match status" value="1"/>
</dbReference>
<dbReference type="FunFam" id="1.10.10.820:FF:000001">
    <property type="entry name" value="Myosin heavy chain"/>
    <property type="match status" value="1"/>
</dbReference>
<feature type="region of interest" description="Disordered" evidence="19">
    <location>
        <begin position="1140"/>
        <end position="1279"/>
    </location>
</feature>
<dbReference type="Proteomes" id="UP000019484">
    <property type="component" value="Unassembled WGS sequence"/>
</dbReference>
<keyword evidence="8 18" id="KW-0547">Nucleotide-binding</keyword>
<keyword evidence="13 18" id="KW-0009">Actin-binding</keyword>
<evidence type="ECO:0000256" key="18">
    <source>
        <dbReference type="PROSITE-ProRule" id="PRU00782"/>
    </source>
</evidence>
<comment type="similarity">
    <text evidence="2 18">Belongs to the TRAFAC class myosin-kinesin ATPase superfamily. Myosin family.</text>
</comment>
<evidence type="ECO:0000313" key="24">
    <source>
        <dbReference type="Proteomes" id="UP000019484"/>
    </source>
</evidence>
<dbReference type="CDD" id="cd11858">
    <property type="entry name" value="SH3_Myosin-I_fungi"/>
    <property type="match status" value="1"/>
</dbReference>
<dbReference type="Pfam" id="PF00018">
    <property type="entry name" value="SH3_1"/>
    <property type="match status" value="1"/>
</dbReference>
<dbReference type="PANTHER" id="PTHR13140">
    <property type="entry name" value="MYOSIN"/>
    <property type="match status" value="1"/>
</dbReference>
<evidence type="ECO:0000256" key="13">
    <source>
        <dbReference type="ARBA" id="ARBA00023203"/>
    </source>
</evidence>
<dbReference type="InterPro" id="IPR001609">
    <property type="entry name" value="Myosin_head_motor_dom-like"/>
</dbReference>
<name>W9Y6J7_9EURO</name>
<dbReference type="GO" id="GO:0051666">
    <property type="term" value="P:actin cortical patch localization"/>
    <property type="evidence" value="ECO:0007669"/>
    <property type="project" value="TreeGrafter"/>
</dbReference>
<dbReference type="Gene3D" id="1.20.5.4820">
    <property type="match status" value="1"/>
</dbReference>
<feature type="region of interest" description="Disordered" evidence="19">
    <location>
        <begin position="1"/>
        <end position="34"/>
    </location>
</feature>
<dbReference type="SUPFAM" id="SSF50044">
    <property type="entry name" value="SH3-domain"/>
    <property type="match status" value="1"/>
</dbReference>
<dbReference type="Pfam" id="PF22773">
    <property type="entry name" value="Myo1_CA"/>
    <property type="match status" value="1"/>
</dbReference>
<dbReference type="SMART" id="SM00326">
    <property type="entry name" value="SH3"/>
    <property type="match status" value="1"/>
</dbReference>
<feature type="compositionally biased region" description="Pro residues" evidence="19">
    <location>
        <begin position="1148"/>
        <end position="1159"/>
    </location>
</feature>
<dbReference type="InterPro" id="IPR036961">
    <property type="entry name" value="Kinesin_motor_dom_sf"/>
</dbReference>
<keyword evidence="12 18" id="KW-0505">Motor protein</keyword>
<evidence type="ECO:0000256" key="12">
    <source>
        <dbReference type="ARBA" id="ARBA00023175"/>
    </source>
</evidence>
<feature type="region of interest" description="Actin-binding" evidence="18">
    <location>
        <begin position="601"/>
        <end position="623"/>
    </location>
</feature>
<evidence type="ECO:0000256" key="15">
    <source>
        <dbReference type="ARBA" id="ARBA00029665"/>
    </source>
</evidence>
<keyword evidence="5" id="KW-0963">Cytoplasm</keyword>
<keyword evidence="9" id="KW-0378">Hydrolase</keyword>
<dbReference type="CDD" id="cd01378">
    <property type="entry name" value="MYSc_Myo1"/>
    <property type="match status" value="1"/>
</dbReference>
<dbReference type="GO" id="GO:0030428">
    <property type="term" value="C:cell septum"/>
    <property type="evidence" value="ECO:0007669"/>
    <property type="project" value="UniProtKB-ARBA"/>
</dbReference>
<feature type="compositionally biased region" description="Polar residues" evidence="19">
    <location>
        <begin position="1165"/>
        <end position="1176"/>
    </location>
</feature>
<dbReference type="AlphaFoldDB" id="W9Y6J7"/>
<dbReference type="Gene3D" id="3.40.850.10">
    <property type="entry name" value="Kinesin motor domain"/>
    <property type="match status" value="1"/>
</dbReference>
<reference evidence="23 24" key="1">
    <citation type="submission" date="2013-03" db="EMBL/GenBank/DDBJ databases">
        <title>The Genome Sequence of Capronia coronata CBS 617.96.</title>
        <authorList>
            <consortium name="The Broad Institute Genomics Platform"/>
            <person name="Cuomo C."/>
            <person name="de Hoog S."/>
            <person name="Gorbushina A."/>
            <person name="Walker B."/>
            <person name="Young S.K."/>
            <person name="Zeng Q."/>
            <person name="Gargeya S."/>
            <person name="Fitzgerald M."/>
            <person name="Haas B."/>
            <person name="Abouelleil A."/>
            <person name="Allen A.W."/>
            <person name="Alvarado L."/>
            <person name="Arachchi H.M."/>
            <person name="Berlin A.M."/>
            <person name="Chapman S.B."/>
            <person name="Gainer-Dewar J."/>
            <person name="Goldberg J."/>
            <person name="Griggs A."/>
            <person name="Gujja S."/>
            <person name="Hansen M."/>
            <person name="Howarth C."/>
            <person name="Imamovic A."/>
            <person name="Ireland A."/>
            <person name="Larimer J."/>
            <person name="McCowan C."/>
            <person name="Murphy C."/>
            <person name="Pearson M."/>
            <person name="Poon T.W."/>
            <person name="Priest M."/>
            <person name="Roberts A."/>
            <person name="Saif S."/>
            <person name="Shea T."/>
            <person name="Sisk P."/>
            <person name="Sykes S."/>
            <person name="Wortman J."/>
            <person name="Nusbaum C."/>
            <person name="Birren B."/>
        </authorList>
    </citation>
    <scope>NUCLEOTIDE SEQUENCE [LARGE SCALE GENOMIC DNA]</scope>
    <source>
        <strain evidence="23 24">CBS 617.96</strain>
    </source>
</reference>
<evidence type="ECO:0000256" key="11">
    <source>
        <dbReference type="ARBA" id="ARBA00023123"/>
    </source>
</evidence>
<dbReference type="InterPro" id="IPR036072">
    <property type="entry name" value="MYSc_Myo1"/>
</dbReference>
<dbReference type="PANTHER" id="PTHR13140:SF837">
    <property type="entry name" value="MYOSIN-3-RELATED"/>
    <property type="match status" value="1"/>
</dbReference>
<evidence type="ECO:0000256" key="19">
    <source>
        <dbReference type="SAM" id="MobiDB-lite"/>
    </source>
</evidence>
<dbReference type="Gene3D" id="1.10.10.820">
    <property type="match status" value="1"/>
</dbReference>
<feature type="compositionally biased region" description="Low complexity" evidence="19">
    <location>
        <begin position="1014"/>
        <end position="1030"/>
    </location>
</feature>
<dbReference type="GO" id="GO:0001411">
    <property type="term" value="C:hyphal tip"/>
    <property type="evidence" value="ECO:0007669"/>
    <property type="project" value="UniProtKB-ARBA"/>
</dbReference>
<dbReference type="GO" id="GO:0005886">
    <property type="term" value="C:plasma membrane"/>
    <property type="evidence" value="ECO:0007669"/>
    <property type="project" value="TreeGrafter"/>
</dbReference>
<keyword evidence="6" id="KW-0597">Phosphoprotein</keyword>
<dbReference type="Gene3D" id="1.20.120.720">
    <property type="entry name" value="Myosin VI head, motor domain, U50 subdomain"/>
    <property type="match status" value="1"/>
</dbReference>
<feature type="region of interest" description="Disordered" evidence="19">
    <location>
        <begin position="967"/>
        <end position="1085"/>
    </location>
</feature>
<dbReference type="GO" id="GO:0007015">
    <property type="term" value="P:actin filament organization"/>
    <property type="evidence" value="ECO:0007669"/>
    <property type="project" value="TreeGrafter"/>
</dbReference>
<feature type="domain" description="Myosin motor" evidence="21">
    <location>
        <begin position="48"/>
        <end position="728"/>
    </location>
</feature>
<dbReference type="RefSeq" id="XP_007724463.1">
    <property type="nucleotide sequence ID" value="XM_007726273.1"/>
</dbReference>
<evidence type="ECO:0000256" key="6">
    <source>
        <dbReference type="ARBA" id="ARBA00022553"/>
    </source>
</evidence>
<dbReference type="Gene3D" id="2.30.30.40">
    <property type="entry name" value="SH3 Domains"/>
    <property type="match status" value="1"/>
</dbReference>
<dbReference type="GO" id="GO:0016459">
    <property type="term" value="C:myosin complex"/>
    <property type="evidence" value="ECO:0007669"/>
    <property type="project" value="UniProtKB-KW"/>
</dbReference>
<keyword evidence="10 18" id="KW-0067">ATP-binding</keyword>
<dbReference type="SUPFAM" id="SSF52540">
    <property type="entry name" value="P-loop containing nucleoside triphosphate hydrolases"/>
    <property type="match status" value="1"/>
</dbReference>
<dbReference type="GO" id="GO:0006897">
    <property type="term" value="P:endocytosis"/>
    <property type="evidence" value="ECO:0007669"/>
    <property type="project" value="TreeGrafter"/>
</dbReference>
<evidence type="ECO:0000256" key="16">
    <source>
        <dbReference type="ARBA" id="ARBA00032645"/>
    </source>
</evidence>
<dbReference type="InterPro" id="IPR027417">
    <property type="entry name" value="P-loop_NTPase"/>
</dbReference>
<dbReference type="PROSITE" id="PS51456">
    <property type="entry name" value="MYOSIN_MOTOR"/>
    <property type="match status" value="1"/>
</dbReference>
<evidence type="ECO:0000256" key="3">
    <source>
        <dbReference type="ARBA" id="ARBA00016187"/>
    </source>
</evidence>
<evidence type="ECO:0000256" key="10">
    <source>
        <dbReference type="ARBA" id="ARBA00022840"/>
    </source>
</evidence>
<keyword evidence="7" id="KW-0677">Repeat</keyword>
<evidence type="ECO:0000256" key="14">
    <source>
        <dbReference type="ARBA" id="ARBA00023212"/>
    </source>
</evidence>
<keyword evidence="4 17" id="KW-0728">SH3 domain</keyword>
<feature type="compositionally biased region" description="Polar residues" evidence="19">
    <location>
        <begin position="1033"/>
        <end position="1062"/>
    </location>
</feature>
<dbReference type="OrthoDB" id="6108017at2759"/>
<evidence type="ECO:0000256" key="9">
    <source>
        <dbReference type="ARBA" id="ARBA00022801"/>
    </source>
</evidence>
<dbReference type="GO" id="GO:0030479">
    <property type="term" value="C:actin cortical patch"/>
    <property type="evidence" value="ECO:0007669"/>
    <property type="project" value="UniProtKB-SubCell"/>
</dbReference>
<dbReference type="InterPro" id="IPR010926">
    <property type="entry name" value="Myosin_TH1"/>
</dbReference>
<dbReference type="PROSITE" id="PS51757">
    <property type="entry name" value="TH1"/>
    <property type="match status" value="1"/>
</dbReference>
<feature type="compositionally biased region" description="Pro residues" evidence="19">
    <location>
        <begin position="1065"/>
        <end position="1075"/>
    </location>
</feature>
<dbReference type="Pfam" id="PF06017">
    <property type="entry name" value="Myosin_TH1"/>
    <property type="match status" value="1"/>
</dbReference>
<dbReference type="Gene3D" id="1.20.58.530">
    <property type="match status" value="1"/>
</dbReference>
<evidence type="ECO:0000313" key="23">
    <source>
        <dbReference type="EMBL" id="EXJ88457.1"/>
    </source>
</evidence>
<evidence type="ECO:0000256" key="8">
    <source>
        <dbReference type="ARBA" id="ARBA00022741"/>
    </source>
</evidence>
<comment type="subcellular location">
    <subcellularLocation>
        <location evidence="1">Cytoplasm</location>
        <location evidence="1">Cytoskeleton</location>
        <location evidence="1">Actin patch</location>
    </subcellularLocation>
</comment>
<feature type="domain" description="SH3" evidence="20">
    <location>
        <begin position="1082"/>
        <end position="1143"/>
    </location>
</feature>
<dbReference type="Pfam" id="PF00063">
    <property type="entry name" value="Myosin_head"/>
    <property type="match status" value="1"/>
</dbReference>
<evidence type="ECO:0000259" key="21">
    <source>
        <dbReference type="PROSITE" id="PS51456"/>
    </source>
</evidence>
<dbReference type="GO" id="GO:0000146">
    <property type="term" value="F:microfilament motor activity"/>
    <property type="evidence" value="ECO:0007669"/>
    <property type="project" value="TreeGrafter"/>
</dbReference>
<proteinExistence type="inferred from homology"/>
<dbReference type="InterPro" id="IPR035535">
    <property type="entry name" value="Fungal_myosin-I_SH3"/>
</dbReference>
<feature type="binding site" evidence="18">
    <location>
        <begin position="141"/>
        <end position="148"/>
    </location>
    <ligand>
        <name>ATP</name>
        <dbReference type="ChEBI" id="CHEBI:30616"/>
    </ligand>
</feature>
<protein>
    <recommendedName>
        <fullName evidence="3">Myosin-1</fullName>
    </recommendedName>
    <alternativeName>
        <fullName evidence="16">Class I unconventional myosin</fullName>
    </alternativeName>
    <alternativeName>
        <fullName evidence="15">Type I myosin</fullName>
    </alternativeName>
</protein>
<feature type="compositionally biased region" description="Polar residues" evidence="19">
    <location>
        <begin position="1226"/>
        <end position="1249"/>
    </location>
</feature>
<sequence length="1279" mass="141891">MGQTKRRDGKSSRPPKSSLFGGGKSREGESGQPQIKKAAFEITKKKEVGVSDLTLLSKVSNEAINENLKKRFEHGEIYTYIGHVLVSVNPFRDLGIYTDQVLESYRGRNRLEVPPHVFAVAESSYYNMKAYKDNQCVIISGESGAGKTEAAKRLMQYIASVSGGTDSRIQRTKDMVLATNPLLESFGNAKTLRNNNSSRFGKYLELEFNEGGEPVGAKITNYLLEKTRVVGQITNERNFHIFYQFTKSAPKEYRETFGVQPPQSYVYTSKSKCFDVPGIDDTSEFKDTLQAMQIIGLSKPEQDNIFRMLSAILWIGNITFRENDNGGVDIADSSVVDFVAYLLEVDPSHVHKALTVRIVETSRGGGRRGSIYESPLNPVQAGAVRDALAMAIYFNLFDWIVSRTNASLRSQGLVKNTIGILDIYGFEIFEKNSFEQLCINYVNEKLQQIFIQLTLKAEQEEYAREQIQWTPIKYFDNKVVCSLIEDKRPPGVFAALNDACATAHADSTAADQTFVGRLNFLSSNPNFENRQGQFIIKHYAGDVNYQVAGMTDKNKDQLLKDLLNLIGESSNSFLHELFPNRVDQDDRRRPPTAGDKIKQSANELVETLMRAQPSYIRTIKPNENKSPKEYNDHNVMHQIKYLGLQENVRIRRAGFAYRQTFDKFVERFALLSPRLSYAGEYTYTGDVRTASEIIFKDTSIPKEEFQMGVSKVFIKTPETLFGLEHMRDRYWHNMAVRIQRAWRNYLRYRAEAATRIQRFWRKSKVGVKEVEFRDQGHRLLAGRKERRRYSLLGSRRFFGDYLGLNMPGGSGRVLRDSINLSSQERVVFSSRCDVLITKFGRSSKPMPRILVLTSKAVYIVNQLLVNNQLQIQAERTIPIGAVKYISTSNLRDDWFALGVGSHSEPDPLINCVFKTEFFLQFKTVAPGGLDLRISSNIEYNKKPGKPAVVKVQKDPSIPRDDMYKSGVIHVPPGEPPNSVSRPTPRGKAVARPITTGKLLRPGGPGSQPSKTATRRPVPAARPAAQTPRPVHTAVTTAPTSHAMNGLSSSSHARNDSTSSTSHRAAPPPPPPPAPPAAAAAVPTKPQAKVKYDFNSPNANELSIKAGEIIEIVQKEGNGWWLCKNPHTNAQGWTPSAYVEEIEQSRTAAPPPPPPPPPAAGPARTFPNSTSASTPSVVVNGHSKPATPPVVAKPKPKPTPPAPPAKRPVPATGRKPTASPARDSGMSLGTNNNHGSGTDSGRATPNSTGGASLAEGLAEVLRARQSAMSGRHEKDEEEDW</sequence>
<evidence type="ECO:0000256" key="1">
    <source>
        <dbReference type="ARBA" id="ARBA00004134"/>
    </source>
</evidence>
<keyword evidence="11 18" id="KW-0518">Myosin</keyword>